<reference evidence="2" key="3">
    <citation type="submission" date="2015-02" db="UniProtKB">
        <authorList>
            <consortium name="EnsemblProtists"/>
        </authorList>
    </citation>
    <scope>IDENTIFICATION</scope>
    <source>
        <strain evidence="2">DAOM BR144</strain>
    </source>
</reference>
<feature type="compositionally biased region" description="Acidic residues" evidence="1">
    <location>
        <begin position="260"/>
        <end position="279"/>
    </location>
</feature>
<feature type="compositionally biased region" description="Low complexity" evidence="1">
    <location>
        <begin position="91"/>
        <end position="109"/>
    </location>
</feature>
<dbReference type="HOGENOM" id="CLU_080594_0_0_1"/>
<evidence type="ECO:0000256" key="1">
    <source>
        <dbReference type="SAM" id="MobiDB-lite"/>
    </source>
</evidence>
<feature type="region of interest" description="Disordered" evidence="1">
    <location>
        <begin position="84"/>
        <end position="119"/>
    </location>
</feature>
<dbReference type="AlphaFoldDB" id="K3WRS2"/>
<proteinExistence type="predicted"/>
<feature type="compositionally biased region" description="Low complexity" evidence="1">
    <location>
        <begin position="223"/>
        <end position="239"/>
    </location>
</feature>
<accession>K3WRS2</accession>
<organism evidence="2 3">
    <name type="scientific">Globisporangium ultimum (strain ATCC 200006 / CBS 805.95 / DAOM BR144)</name>
    <name type="common">Pythium ultimum</name>
    <dbReference type="NCBI Taxonomy" id="431595"/>
    <lineage>
        <taxon>Eukaryota</taxon>
        <taxon>Sar</taxon>
        <taxon>Stramenopiles</taxon>
        <taxon>Oomycota</taxon>
        <taxon>Peronosporomycetes</taxon>
        <taxon>Pythiales</taxon>
        <taxon>Pythiaceae</taxon>
        <taxon>Globisporangium</taxon>
    </lineage>
</organism>
<feature type="compositionally biased region" description="Pro residues" evidence="1">
    <location>
        <begin position="288"/>
        <end position="305"/>
    </location>
</feature>
<evidence type="ECO:0000313" key="3">
    <source>
        <dbReference type="Proteomes" id="UP000019132"/>
    </source>
</evidence>
<dbReference type="VEuPathDB" id="FungiDB:PYU1_G007650"/>
<protein>
    <submittedName>
        <fullName evidence="2">Uncharacterized protein</fullName>
    </submittedName>
</protein>
<keyword evidence="3" id="KW-1185">Reference proteome</keyword>
<dbReference type="EnsemblProtists" id="PYU1_T007666">
    <property type="protein sequence ID" value="PYU1_T007666"/>
    <property type="gene ID" value="PYU1_G007650"/>
</dbReference>
<dbReference type="EMBL" id="GL376585">
    <property type="status" value="NOT_ANNOTATED_CDS"/>
    <property type="molecule type" value="Genomic_DNA"/>
</dbReference>
<feature type="region of interest" description="Disordered" evidence="1">
    <location>
        <begin position="223"/>
        <end position="305"/>
    </location>
</feature>
<dbReference type="Proteomes" id="UP000019132">
    <property type="component" value="Unassembled WGS sequence"/>
</dbReference>
<evidence type="ECO:0000313" key="2">
    <source>
        <dbReference type="EnsemblProtists" id="PYU1_T007666"/>
    </source>
</evidence>
<reference evidence="3" key="2">
    <citation type="submission" date="2010-04" db="EMBL/GenBank/DDBJ databases">
        <authorList>
            <person name="Buell R."/>
            <person name="Hamilton J."/>
            <person name="Hostetler J."/>
        </authorList>
    </citation>
    <scope>NUCLEOTIDE SEQUENCE [LARGE SCALE GENOMIC DNA]</scope>
    <source>
        <strain evidence="3">DAOM:BR144</strain>
    </source>
</reference>
<dbReference type="OMA" id="EIRTRKW"/>
<reference evidence="3" key="1">
    <citation type="journal article" date="2010" name="Genome Biol.">
        <title>Genome sequence of the necrotrophic plant pathogen Pythium ultimum reveals original pathogenicity mechanisms and effector repertoire.</title>
        <authorList>
            <person name="Levesque C.A."/>
            <person name="Brouwer H."/>
            <person name="Cano L."/>
            <person name="Hamilton J.P."/>
            <person name="Holt C."/>
            <person name="Huitema E."/>
            <person name="Raffaele S."/>
            <person name="Robideau G.P."/>
            <person name="Thines M."/>
            <person name="Win J."/>
            <person name="Zerillo M.M."/>
            <person name="Beakes G.W."/>
            <person name="Boore J.L."/>
            <person name="Busam D."/>
            <person name="Dumas B."/>
            <person name="Ferriera S."/>
            <person name="Fuerstenberg S.I."/>
            <person name="Gachon C.M."/>
            <person name="Gaulin E."/>
            <person name="Govers F."/>
            <person name="Grenville-Briggs L."/>
            <person name="Horner N."/>
            <person name="Hostetler J."/>
            <person name="Jiang R.H."/>
            <person name="Johnson J."/>
            <person name="Krajaejun T."/>
            <person name="Lin H."/>
            <person name="Meijer H.J."/>
            <person name="Moore B."/>
            <person name="Morris P."/>
            <person name="Phuntmart V."/>
            <person name="Puiu D."/>
            <person name="Shetty J."/>
            <person name="Stajich J.E."/>
            <person name="Tripathy S."/>
            <person name="Wawra S."/>
            <person name="van West P."/>
            <person name="Whitty B.R."/>
            <person name="Coutinho P.M."/>
            <person name="Henrissat B."/>
            <person name="Martin F."/>
            <person name="Thomas P.D."/>
            <person name="Tyler B.M."/>
            <person name="De Vries R.P."/>
            <person name="Kamoun S."/>
            <person name="Yandell M."/>
            <person name="Tisserat N."/>
            <person name="Buell C.R."/>
        </authorList>
    </citation>
    <scope>NUCLEOTIDE SEQUENCE</scope>
    <source>
        <strain evidence="3">DAOM:BR144</strain>
    </source>
</reference>
<name>K3WRS2_GLOUD</name>
<sequence length="305" mass="31681">MSLRTSRRSQQAGGQIVDVPSVPISEIRTRKWTKQLKTVGHLSVSKWVPGRKRQTVEIGRMTRSVRQHLDAPLELLSEYPAIRQSHGPRQTTPSTLAPPTALPTNASAPVAQTQAPVASSVPATDASGAVVGGAAIDVHAQQQPALAVVAISQVAQVQDASINSMPLSQGSDFMQLAASSDPLLAQTVPSDEQLEMALEDLPMLDSDEDLPFDQLIEDQVPSVSAPASAAAPAPVASPATESVEEHGSVSDAVDNTAESTADDDDDSDSSSSDDDDDESANSGGGSPMPSPSPQSSPMPSRSPSP</sequence>
<dbReference type="InParanoid" id="K3WRS2"/>
<dbReference type="eggNOG" id="ENOG502S2YJ">
    <property type="taxonomic scope" value="Eukaryota"/>
</dbReference>